<dbReference type="InterPro" id="IPR037138">
    <property type="entry name" value="His_deacetylse_dom_sf"/>
</dbReference>
<feature type="compositionally biased region" description="Basic and acidic residues" evidence="2">
    <location>
        <begin position="742"/>
        <end position="757"/>
    </location>
</feature>
<protein>
    <recommendedName>
        <fullName evidence="3">Histone deacetylase domain-containing protein</fullName>
    </recommendedName>
</protein>
<sequence>MNSPPLGSQLPDHEQAVRKPQPVNIDAPAAAADQLDKSMKHLVISTTPPKCSLSSSPSAMDSPHLRAAGLQHVPKSPSPALPSPVPRSASRLSVGRAASPALSRRGSMVSLQGAETTQSLRKVSSSRRLSSNRNSSSPLYPPKSPLPATAVDEPPPLTAQKIAADWFAKELEYHKQVQSTQTVVILHDACYGHRFSRPKTSKSHLSMIVERPERVLASILGIATAYVRFGERHAGGPHAPHPKRDPASDVPFTIKRSSRVQDITSPMVTNVHGTKWMKELQEMCNLAREKLAQSSREVARIEEADKPKKPEFHHGDLYLSAESLNALQGALGGVCDGVDAVFSGPRGQPRNAFVCIRPPGHHCSSDWPSGFCWLNNVHVGIEYAAQNHGLTHAAIIDFDLHHGDGSQSITWERNEKVATMPPKQPKNAPPLKRTQIGYFSLHDVNSFPCEDGDYNKVSAASLCLENAHNQTIWNVHLQPWKTEEDFWKLYENKYLVLLEKARAFLRLHTQRLRSSPGQTQPKAAIFISAGFDASEWEGAGMQRHKVNVPTEFYARFTRDIVKMSQEPELGAEGRVISVLEGGYSNRALTSGVLSHISGLCEGQGAATSVAPANPFAQDVPMGNTVIQHTLGEAEKQLRYNVEWWHETSLYALETLVYPDPPPPPKKSQRSGPRPNFATPTQSFTRKVVDPEKFIKNSSGEWVPVREYARPPTPPPPDVDWVTAAHELSKLLVPTDRQTLSCRPEELAEPRVRKEKTLPPEVPVNTGRQLRERKAKVSTYSEPPSDDESFHAKAASRTDGDRRKTTDGVSINAGDEEAAGMAKQRRTSLASDVTGERPTSKGSAVAVRQPAGTTAGNVQVKKTRTAPKKEVPAMKPPPRPFASRMGSHAEGKRSSSGASSSASHDVDQLTSGIKKITLKMPTKEEHDAKQNAAAEEEKAKRKATSTKTRGKAGVVRGGKTATAVAGRKPASPTTGSSTETGPPAATTNLGLPPGMPARTQSENDTTAKPNTRNKPPMHLPEARPRSLSRQSIENMAEEIMNSLPTSLGSPSERLSAEGSTPNGILETAEHVPAMVPRPDTPPPPPPVSMPHFVNYEPAVGGVGVVCEGQQKPSLAHHPASAPALPTPATLRWVPLNADVDASIVGGGAANSSSAAAGPDAGAAGSGPGTGKPAAAPAAPAAASQPPLPVFTPSSHIPFGPAPGVANGAPSLAALTGQDAQRQQQFTNMTQAQTQTRGDGTAAGPESDRMQQ</sequence>
<reference evidence="4 5" key="1">
    <citation type="submission" date="2024-04" db="EMBL/GenBank/DDBJ databases">
        <title>Phyllosticta paracitricarpa is synonymous to the EU quarantine fungus P. citricarpa based on phylogenomic analyses.</title>
        <authorList>
            <consortium name="Lawrence Berkeley National Laboratory"/>
            <person name="Van Ingen-Buijs V.A."/>
            <person name="Van Westerhoven A.C."/>
            <person name="Haridas S."/>
            <person name="Skiadas P."/>
            <person name="Martin F."/>
            <person name="Groenewald J.Z."/>
            <person name="Crous P.W."/>
            <person name="Seidl M.F."/>
        </authorList>
    </citation>
    <scope>NUCLEOTIDE SEQUENCE [LARGE SCALE GENOMIC DNA]</scope>
    <source>
        <strain evidence="4 5">CBS 123371</strain>
    </source>
</reference>
<name>A0ABR1KZC9_9PEZI</name>
<dbReference type="EMBL" id="JBBPHU010000001">
    <property type="protein sequence ID" value="KAK7523695.1"/>
    <property type="molecule type" value="Genomic_DNA"/>
</dbReference>
<feature type="compositionally biased region" description="Low complexity" evidence="2">
    <location>
        <begin position="119"/>
        <end position="138"/>
    </location>
</feature>
<feature type="region of interest" description="Disordered" evidence="2">
    <location>
        <begin position="656"/>
        <end position="680"/>
    </location>
</feature>
<dbReference type="CDD" id="cd09998">
    <property type="entry name" value="HDAC_Hos3"/>
    <property type="match status" value="1"/>
</dbReference>
<evidence type="ECO:0000313" key="4">
    <source>
        <dbReference type="EMBL" id="KAK7523695.1"/>
    </source>
</evidence>
<evidence type="ECO:0000313" key="5">
    <source>
        <dbReference type="Proteomes" id="UP001363622"/>
    </source>
</evidence>
<keyword evidence="5" id="KW-1185">Reference proteome</keyword>
<keyword evidence="1" id="KW-0175">Coiled coil</keyword>
<feature type="compositionally biased region" description="Low complexity" evidence="2">
    <location>
        <begin position="968"/>
        <end position="983"/>
    </location>
</feature>
<feature type="compositionally biased region" description="Polar residues" evidence="2">
    <location>
        <begin position="109"/>
        <end position="118"/>
    </location>
</feature>
<feature type="compositionally biased region" description="Polar residues" evidence="2">
    <location>
        <begin position="997"/>
        <end position="1012"/>
    </location>
</feature>
<dbReference type="Gene3D" id="3.40.800.20">
    <property type="entry name" value="Histone deacetylase domain"/>
    <property type="match status" value="1"/>
</dbReference>
<accession>A0ABR1KZC9</accession>
<dbReference type="InterPro" id="IPR023801">
    <property type="entry name" value="His_deacetylse_dom"/>
</dbReference>
<dbReference type="PANTHER" id="PTHR47558:SF1">
    <property type="entry name" value="HISTONE DEACETYLASE HOS3"/>
    <property type="match status" value="1"/>
</dbReference>
<feature type="compositionally biased region" description="Low complexity" evidence="2">
    <location>
        <begin position="893"/>
        <end position="902"/>
    </location>
</feature>
<proteinExistence type="predicted"/>
<dbReference type="InterPro" id="IPR053244">
    <property type="entry name" value="HDAC_HD_type_1"/>
</dbReference>
<feature type="compositionally biased region" description="Basic and acidic residues" evidence="2">
    <location>
        <begin position="787"/>
        <end position="805"/>
    </location>
</feature>
<feature type="compositionally biased region" description="Low complexity" evidence="2">
    <location>
        <begin position="1169"/>
        <end position="1183"/>
    </location>
</feature>
<feature type="compositionally biased region" description="Polar residues" evidence="2">
    <location>
        <begin position="1216"/>
        <end position="1236"/>
    </location>
</feature>
<feature type="compositionally biased region" description="Basic residues" evidence="2">
    <location>
        <begin position="939"/>
        <end position="949"/>
    </location>
</feature>
<evidence type="ECO:0000256" key="1">
    <source>
        <dbReference type="SAM" id="Coils"/>
    </source>
</evidence>
<feature type="region of interest" description="Disordered" evidence="2">
    <location>
        <begin position="1147"/>
        <end position="1250"/>
    </location>
</feature>
<gene>
    <name evidence="4" type="ORF">IWZ03DRAFT_419720</name>
</gene>
<feature type="domain" description="Histone deacetylase" evidence="3">
    <location>
        <begin position="260"/>
        <end position="598"/>
    </location>
</feature>
<evidence type="ECO:0000256" key="2">
    <source>
        <dbReference type="SAM" id="MobiDB-lite"/>
    </source>
</evidence>
<feature type="region of interest" description="Disordered" evidence="2">
    <location>
        <begin position="742"/>
        <end position="1064"/>
    </location>
</feature>
<organism evidence="4 5">
    <name type="scientific">Phyllosticta citriasiana</name>
    <dbReference type="NCBI Taxonomy" id="595635"/>
    <lineage>
        <taxon>Eukaryota</taxon>
        <taxon>Fungi</taxon>
        <taxon>Dikarya</taxon>
        <taxon>Ascomycota</taxon>
        <taxon>Pezizomycotina</taxon>
        <taxon>Dothideomycetes</taxon>
        <taxon>Dothideomycetes incertae sedis</taxon>
        <taxon>Botryosphaeriales</taxon>
        <taxon>Phyllostictaceae</taxon>
        <taxon>Phyllosticta</taxon>
    </lineage>
</organism>
<feature type="compositionally biased region" description="Basic and acidic residues" evidence="2">
    <location>
        <begin position="920"/>
        <end position="938"/>
    </location>
</feature>
<evidence type="ECO:0000259" key="3">
    <source>
        <dbReference type="Pfam" id="PF00850"/>
    </source>
</evidence>
<feature type="region of interest" description="Disordered" evidence="2">
    <location>
        <begin position="1"/>
        <end position="25"/>
    </location>
</feature>
<comment type="caution">
    <text evidence="4">The sequence shown here is derived from an EMBL/GenBank/DDBJ whole genome shotgun (WGS) entry which is preliminary data.</text>
</comment>
<feature type="region of interest" description="Disordered" evidence="2">
    <location>
        <begin position="70"/>
        <end position="154"/>
    </location>
</feature>
<dbReference type="Proteomes" id="UP001363622">
    <property type="component" value="Unassembled WGS sequence"/>
</dbReference>
<dbReference type="InterPro" id="IPR000286">
    <property type="entry name" value="HDACs"/>
</dbReference>
<dbReference type="Pfam" id="PF00850">
    <property type="entry name" value="Hist_deacetyl"/>
    <property type="match status" value="1"/>
</dbReference>
<dbReference type="InterPro" id="IPR023696">
    <property type="entry name" value="Ureohydrolase_dom_sf"/>
</dbReference>
<dbReference type="SUPFAM" id="SSF52768">
    <property type="entry name" value="Arginase/deacetylase"/>
    <property type="match status" value="1"/>
</dbReference>
<feature type="compositionally biased region" description="Low complexity" evidence="2">
    <location>
        <begin position="1148"/>
        <end position="1161"/>
    </location>
</feature>
<feature type="coiled-coil region" evidence="1">
    <location>
        <begin position="277"/>
        <end position="304"/>
    </location>
</feature>
<dbReference type="PANTHER" id="PTHR47558">
    <property type="entry name" value="HISTONE DEACETYLASE HOS3"/>
    <property type="match status" value="1"/>
</dbReference>
<dbReference type="PRINTS" id="PR01270">
    <property type="entry name" value="HDASUPER"/>
</dbReference>
<feature type="compositionally biased region" description="Pro residues" evidence="2">
    <location>
        <begin position="76"/>
        <end position="85"/>
    </location>
</feature>